<evidence type="ECO:0000313" key="8">
    <source>
        <dbReference type="EMBL" id="KAL1402966.1"/>
    </source>
</evidence>
<evidence type="ECO:0000256" key="4">
    <source>
        <dbReference type="ARBA" id="ARBA00022833"/>
    </source>
</evidence>
<dbReference type="SMART" id="SM00355">
    <property type="entry name" value="ZnF_C2H2"/>
    <property type="match status" value="3"/>
</dbReference>
<keyword evidence="2" id="KW-0677">Repeat</keyword>
<evidence type="ECO:0000313" key="9">
    <source>
        <dbReference type="Proteomes" id="UP001562425"/>
    </source>
</evidence>
<dbReference type="SUPFAM" id="SSF57667">
    <property type="entry name" value="beta-beta-alpha zinc fingers"/>
    <property type="match status" value="1"/>
</dbReference>
<dbReference type="Pfam" id="PF00096">
    <property type="entry name" value="zf-C2H2"/>
    <property type="match status" value="1"/>
</dbReference>
<dbReference type="PANTHER" id="PTHR24408">
    <property type="entry name" value="ZINC FINGER PROTEIN"/>
    <property type="match status" value="1"/>
</dbReference>
<dbReference type="PROSITE" id="PS50157">
    <property type="entry name" value="ZINC_FINGER_C2H2_2"/>
    <property type="match status" value="1"/>
</dbReference>
<evidence type="ECO:0000256" key="5">
    <source>
        <dbReference type="PROSITE-ProRule" id="PRU00042"/>
    </source>
</evidence>
<proteinExistence type="predicted"/>
<dbReference type="InterPro" id="IPR013087">
    <property type="entry name" value="Znf_C2H2_type"/>
</dbReference>
<evidence type="ECO:0000256" key="2">
    <source>
        <dbReference type="ARBA" id="ARBA00022737"/>
    </source>
</evidence>
<evidence type="ECO:0000259" key="7">
    <source>
        <dbReference type="PROSITE" id="PS50157"/>
    </source>
</evidence>
<accession>A0ABD1DT77</accession>
<dbReference type="InterPro" id="IPR036236">
    <property type="entry name" value="Znf_C2H2_sf"/>
</dbReference>
<dbReference type="PROSITE" id="PS00028">
    <property type="entry name" value="ZINC_FINGER_C2H2_1"/>
    <property type="match status" value="1"/>
</dbReference>
<protein>
    <recommendedName>
        <fullName evidence="7">C2H2-type domain-containing protein</fullName>
    </recommendedName>
</protein>
<evidence type="ECO:0000256" key="6">
    <source>
        <dbReference type="SAM" id="MobiDB-lite"/>
    </source>
</evidence>
<keyword evidence="4" id="KW-0862">Zinc</keyword>
<dbReference type="GO" id="GO:0005634">
    <property type="term" value="C:nucleus"/>
    <property type="evidence" value="ECO:0007669"/>
    <property type="project" value="UniProtKB-ARBA"/>
</dbReference>
<gene>
    <name evidence="8" type="ORF">pipiens_005850</name>
</gene>
<dbReference type="PANTHER" id="PTHR24408:SF58">
    <property type="entry name" value="TRANSCRIPTION FACTOR (TFIIIA), PUTATIVE (AFU_ORTHOLOGUE AFUA_1G05150)-RELATED"/>
    <property type="match status" value="1"/>
</dbReference>
<feature type="compositionally biased region" description="Acidic residues" evidence="6">
    <location>
        <begin position="51"/>
        <end position="60"/>
    </location>
</feature>
<name>A0ABD1DT77_CULPP</name>
<evidence type="ECO:0000256" key="3">
    <source>
        <dbReference type="ARBA" id="ARBA00022771"/>
    </source>
</evidence>
<evidence type="ECO:0000256" key="1">
    <source>
        <dbReference type="ARBA" id="ARBA00022723"/>
    </source>
</evidence>
<keyword evidence="1" id="KW-0479">Metal-binding</keyword>
<feature type="region of interest" description="Disordered" evidence="6">
    <location>
        <begin position="40"/>
        <end position="79"/>
    </location>
</feature>
<dbReference type="Gene3D" id="3.30.160.60">
    <property type="entry name" value="Classic Zinc Finger"/>
    <property type="match status" value="2"/>
</dbReference>
<keyword evidence="9" id="KW-1185">Reference proteome</keyword>
<feature type="domain" description="C2H2-type" evidence="7">
    <location>
        <begin position="156"/>
        <end position="183"/>
    </location>
</feature>
<organism evidence="8 9">
    <name type="scientific">Culex pipiens pipiens</name>
    <name type="common">Northern house mosquito</name>
    <dbReference type="NCBI Taxonomy" id="38569"/>
    <lineage>
        <taxon>Eukaryota</taxon>
        <taxon>Metazoa</taxon>
        <taxon>Ecdysozoa</taxon>
        <taxon>Arthropoda</taxon>
        <taxon>Hexapoda</taxon>
        <taxon>Insecta</taxon>
        <taxon>Pterygota</taxon>
        <taxon>Neoptera</taxon>
        <taxon>Endopterygota</taxon>
        <taxon>Diptera</taxon>
        <taxon>Nematocera</taxon>
        <taxon>Culicoidea</taxon>
        <taxon>Culicidae</taxon>
        <taxon>Culicinae</taxon>
        <taxon>Culicini</taxon>
        <taxon>Culex</taxon>
        <taxon>Culex</taxon>
    </lineage>
</organism>
<keyword evidence="3 5" id="KW-0863">Zinc-finger</keyword>
<dbReference type="AlphaFoldDB" id="A0ABD1DT77"/>
<reference evidence="8 9" key="1">
    <citation type="submission" date="2024-05" db="EMBL/GenBank/DDBJ databases">
        <title>Culex pipiens pipiens assembly and annotation.</title>
        <authorList>
            <person name="Alout H."/>
            <person name="Durand T."/>
        </authorList>
    </citation>
    <scope>NUCLEOTIDE SEQUENCE [LARGE SCALE GENOMIC DNA]</scope>
    <source>
        <strain evidence="8">HA-2024</strain>
        <tissue evidence="8">Whole body</tissue>
    </source>
</reference>
<comment type="caution">
    <text evidence="8">The sequence shown here is derived from an EMBL/GenBank/DDBJ whole genome shotgun (WGS) entry which is preliminary data.</text>
</comment>
<dbReference type="Proteomes" id="UP001562425">
    <property type="component" value="Unassembled WGS sequence"/>
</dbReference>
<dbReference type="GO" id="GO:0008270">
    <property type="term" value="F:zinc ion binding"/>
    <property type="evidence" value="ECO:0007669"/>
    <property type="project" value="UniProtKB-KW"/>
</dbReference>
<dbReference type="EMBL" id="JBEHCU010002274">
    <property type="protein sequence ID" value="KAL1402966.1"/>
    <property type="molecule type" value="Genomic_DNA"/>
</dbReference>
<sequence length="257" mass="29228">MPRNNLSRRYNPELVERNDRWDRKFCSLFWSPFEIDTPQFRTEKGRAEELPSSEDEEEPVSGESSSSSTPEKDTEQLSSKLESLNVADTESSELDPMALVSIAISESSSSEVDYHVTGDSHVTEDYHVTGDSHIIDDTHVTGDSGYDSSIPSQLPFPCPECPKRFRLLQYLRAHSIVHTDERPYGCECGQRFRHRNALYNHRKRHGHHDWQATGVACFVCGQQFRSSGFLARHTAAACARFKAANRRKEAEEEIYGV</sequence>
<dbReference type="FunFam" id="3.30.160.60:FF:000446">
    <property type="entry name" value="Zinc finger protein"/>
    <property type="match status" value="1"/>
</dbReference>